<organism evidence="1 2">
    <name type="scientific">Phytopseudomonas punonensis</name>
    <dbReference type="NCBI Taxonomy" id="1220495"/>
    <lineage>
        <taxon>Bacteria</taxon>
        <taxon>Pseudomonadati</taxon>
        <taxon>Pseudomonadota</taxon>
        <taxon>Gammaproteobacteria</taxon>
        <taxon>Pseudomonadales</taxon>
        <taxon>Pseudomonadaceae</taxon>
        <taxon>Phytopseudomonas</taxon>
    </lineage>
</organism>
<keyword evidence="2" id="KW-1185">Reference proteome</keyword>
<evidence type="ECO:0000313" key="2">
    <source>
        <dbReference type="Proteomes" id="UP000184305"/>
    </source>
</evidence>
<sequence>MPRLKLELTYDIDHSKKFTFYFTRTQLQKLHSLLSGPEPKTSKIENNYFSYHGSYLGHNTDKTHASKYSFHEDPSEIKNKIKELLLQ</sequence>
<reference evidence="2" key="1">
    <citation type="submission" date="2016-11" db="EMBL/GenBank/DDBJ databases">
        <authorList>
            <person name="Varghese N."/>
            <person name="Submissions S."/>
        </authorList>
    </citation>
    <scope>NUCLEOTIDE SEQUENCE [LARGE SCALE GENOMIC DNA]</scope>
    <source>
        <strain evidence="2">CECT 8089</strain>
    </source>
</reference>
<evidence type="ECO:0000313" key="1">
    <source>
        <dbReference type="EMBL" id="SHL74720.1"/>
    </source>
</evidence>
<dbReference type="AlphaFoldDB" id="A0A1M7D5J5"/>
<protein>
    <submittedName>
        <fullName evidence="1">Uncharacterized protein</fullName>
    </submittedName>
</protein>
<dbReference type="EMBL" id="FRBQ01000002">
    <property type="protein sequence ID" value="SHL74720.1"/>
    <property type="molecule type" value="Genomic_DNA"/>
</dbReference>
<accession>A0A1M7D5J5</accession>
<dbReference type="STRING" id="1220495.SAMN05216288_2354"/>
<proteinExistence type="predicted"/>
<dbReference type="Proteomes" id="UP000184305">
    <property type="component" value="Unassembled WGS sequence"/>
</dbReference>
<gene>
    <name evidence="1" type="ORF">SAMN05216288_2354</name>
</gene>
<name>A0A1M7D5J5_9GAMM</name>